<feature type="transmembrane region" description="Helical" evidence="8">
    <location>
        <begin position="79"/>
        <end position="100"/>
    </location>
</feature>
<dbReference type="GO" id="GO:0009103">
    <property type="term" value="P:lipopolysaccharide biosynthetic process"/>
    <property type="evidence" value="ECO:0007669"/>
    <property type="project" value="UniProtKB-ARBA"/>
</dbReference>
<keyword evidence="2" id="KW-1003">Cell membrane</keyword>
<keyword evidence="3 9" id="KW-0328">Glycosyltransferase</keyword>
<keyword evidence="10" id="KW-1185">Reference proteome</keyword>
<feature type="transmembrane region" description="Helical" evidence="8">
    <location>
        <begin position="318"/>
        <end position="336"/>
    </location>
</feature>
<sequence length="509" mass="55335">MIRRRPDLFLLIPIVALGVALRLWHAFSAPLWLDEAYSAYAAGKGWAFLWQIVPRYETHPPFYYSLLRGWTLAFGDGRVALRSLGVAASILTLLPVWLAGRSLGRMAGSDPRWVGLAAVLLAASAPLFGDMAQQVRPYAVLIFSFATAIAALLRSAEGVAATGRLPRVAWGAYVAALALCLWLHNLGPLYAAALGLAALVLIARAGLSRREWLLFLGGHALAGLLYLPAFLILLDQAPTWIKSTWLTFRTGALEWRVAALWGVPGRVALWAALPLVLLALLACVRTGAGRRAGFALALLAVLPVATSILLSVWVTPVFIIRTMTPCGIPALLLLALGMAGQRGWLRLLAVPLGLLLVHQQIQASIAARQRPPMQDWAHALRWLAPRIRPGDMLYAYPNEGALPFSYAARDLGLTLPVRAVPTPVPSFDVPGAWYPTGSRGVVSLPKPALERIAAEPATRAVPTVWLLRLGPWAYDKGDLFARALLRDRRIVGRYRNGAIDLVGLRRAER</sequence>
<name>A0A1I6LPB0_9SPHN</name>
<keyword evidence="4 9" id="KW-0808">Transferase</keyword>
<dbReference type="InterPro" id="IPR050297">
    <property type="entry name" value="LipidA_mod_glycosyltrf_83"/>
</dbReference>
<keyword evidence="7 8" id="KW-0472">Membrane</keyword>
<dbReference type="RefSeq" id="WP_093315849.1">
    <property type="nucleotide sequence ID" value="NZ_FOZG01000002.1"/>
</dbReference>
<evidence type="ECO:0000313" key="9">
    <source>
        <dbReference type="EMBL" id="SFS05271.1"/>
    </source>
</evidence>
<feature type="transmembrane region" description="Helical" evidence="8">
    <location>
        <begin position="214"/>
        <end position="234"/>
    </location>
</feature>
<evidence type="ECO:0000256" key="4">
    <source>
        <dbReference type="ARBA" id="ARBA00022679"/>
    </source>
</evidence>
<feature type="transmembrane region" description="Helical" evidence="8">
    <location>
        <begin position="190"/>
        <end position="207"/>
    </location>
</feature>
<feature type="transmembrane region" description="Helical" evidence="8">
    <location>
        <begin position="112"/>
        <end position="129"/>
    </location>
</feature>
<feature type="transmembrane region" description="Helical" evidence="8">
    <location>
        <begin position="165"/>
        <end position="184"/>
    </location>
</feature>
<evidence type="ECO:0000256" key="5">
    <source>
        <dbReference type="ARBA" id="ARBA00022692"/>
    </source>
</evidence>
<dbReference type="OrthoDB" id="559425at2"/>
<feature type="transmembrane region" description="Helical" evidence="8">
    <location>
        <begin position="267"/>
        <end position="285"/>
    </location>
</feature>
<evidence type="ECO:0000256" key="8">
    <source>
        <dbReference type="SAM" id="Phobius"/>
    </source>
</evidence>
<evidence type="ECO:0000256" key="1">
    <source>
        <dbReference type="ARBA" id="ARBA00004651"/>
    </source>
</evidence>
<dbReference type="PANTHER" id="PTHR33908:SF11">
    <property type="entry name" value="MEMBRANE PROTEIN"/>
    <property type="match status" value="1"/>
</dbReference>
<evidence type="ECO:0000256" key="3">
    <source>
        <dbReference type="ARBA" id="ARBA00022676"/>
    </source>
</evidence>
<proteinExistence type="predicted"/>
<dbReference type="GO" id="GO:0016763">
    <property type="term" value="F:pentosyltransferase activity"/>
    <property type="evidence" value="ECO:0007669"/>
    <property type="project" value="TreeGrafter"/>
</dbReference>
<dbReference type="STRING" id="1166337.SAMN05192580_3077"/>
<evidence type="ECO:0000313" key="10">
    <source>
        <dbReference type="Proteomes" id="UP000198824"/>
    </source>
</evidence>
<gene>
    <name evidence="9" type="ORF">SAMN05192580_3077</name>
</gene>
<reference evidence="9 10" key="1">
    <citation type="submission" date="2016-10" db="EMBL/GenBank/DDBJ databases">
        <authorList>
            <person name="de Groot N.N."/>
        </authorList>
    </citation>
    <scope>NUCLEOTIDE SEQUENCE [LARGE SCALE GENOMIC DNA]</scope>
    <source>
        <strain evidence="9 10">S5-249</strain>
    </source>
</reference>
<dbReference type="EMBL" id="FOZG01000002">
    <property type="protein sequence ID" value="SFS05271.1"/>
    <property type="molecule type" value="Genomic_DNA"/>
</dbReference>
<feature type="transmembrane region" description="Helical" evidence="8">
    <location>
        <begin position="292"/>
        <end position="312"/>
    </location>
</feature>
<dbReference type="Proteomes" id="UP000198824">
    <property type="component" value="Unassembled WGS sequence"/>
</dbReference>
<feature type="transmembrane region" description="Helical" evidence="8">
    <location>
        <begin position="135"/>
        <end position="153"/>
    </location>
</feature>
<keyword evidence="5 8" id="KW-0812">Transmembrane</keyword>
<evidence type="ECO:0000256" key="6">
    <source>
        <dbReference type="ARBA" id="ARBA00022989"/>
    </source>
</evidence>
<protein>
    <submittedName>
        <fullName evidence="9">Dolichyl-phosphate-mannose-protein mannosyltransferase</fullName>
    </submittedName>
</protein>
<dbReference type="PANTHER" id="PTHR33908">
    <property type="entry name" value="MANNOSYLTRANSFERASE YKCB-RELATED"/>
    <property type="match status" value="1"/>
</dbReference>
<organism evidence="9 10">
    <name type="scientific">Sphingomonas jatrophae</name>
    <dbReference type="NCBI Taxonomy" id="1166337"/>
    <lineage>
        <taxon>Bacteria</taxon>
        <taxon>Pseudomonadati</taxon>
        <taxon>Pseudomonadota</taxon>
        <taxon>Alphaproteobacteria</taxon>
        <taxon>Sphingomonadales</taxon>
        <taxon>Sphingomonadaceae</taxon>
        <taxon>Sphingomonas</taxon>
    </lineage>
</organism>
<dbReference type="GO" id="GO:0005886">
    <property type="term" value="C:plasma membrane"/>
    <property type="evidence" value="ECO:0007669"/>
    <property type="project" value="UniProtKB-SubCell"/>
</dbReference>
<evidence type="ECO:0000256" key="7">
    <source>
        <dbReference type="ARBA" id="ARBA00023136"/>
    </source>
</evidence>
<comment type="subcellular location">
    <subcellularLocation>
        <location evidence="1">Cell membrane</location>
        <topology evidence="1">Multi-pass membrane protein</topology>
    </subcellularLocation>
</comment>
<accession>A0A1I6LPB0</accession>
<keyword evidence="6 8" id="KW-1133">Transmembrane helix</keyword>
<evidence type="ECO:0000256" key="2">
    <source>
        <dbReference type="ARBA" id="ARBA00022475"/>
    </source>
</evidence>
<dbReference type="AlphaFoldDB" id="A0A1I6LPB0"/>